<dbReference type="EMBL" id="JH816147">
    <property type="protein sequence ID" value="EKC22161.1"/>
    <property type="molecule type" value="Genomic_DNA"/>
</dbReference>
<evidence type="ECO:0000313" key="1">
    <source>
        <dbReference type="EMBL" id="EKC22161.1"/>
    </source>
</evidence>
<gene>
    <name evidence="1" type="ORF">CGI_10002693</name>
</gene>
<dbReference type="AlphaFoldDB" id="K1QKA7"/>
<protein>
    <submittedName>
        <fullName evidence="1">Uncharacterized protein</fullName>
    </submittedName>
</protein>
<proteinExistence type="predicted"/>
<accession>K1QKA7</accession>
<name>K1QKA7_MAGGI</name>
<organism evidence="1">
    <name type="scientific">Magallana gigas</name>
    <name type="common">Pacific oyster</name>
    <name type="synonym">Crassostrea gigas</name>
    <dbReference type="NCBI Taxonomy" id="29159"/>
    <lineage>
        <taxon>Eukaryota</taxon>
        <taxon>Metazoa</taxon>
        <taxon>Spiralia</taxon>
        <taxon>Lophotrochozoa</taxon>
        <taxon>Mollusca</taxon>
        <taxon>Bivalvia</taxon>
        <taxon>Autobranchia</taxon>
        <taxon>Pteriomorphia</taxon>
        <taxon>Ostreida</taxon>
        <taxon>Ostreoidea</taxon>
        <taxon>Ostreidae</taxon>
        <taxon>Magallana</taxon>
    </lineage>
</organism>
<dbReference type="InParanoid" id="K1QKA7"/>
<dbReference type="HOGENOM" id="CLU_2656869_0_0_1"/>
<reference evidence="1" key="1">
    <citation type="journal article" date="2012" name="Nature">
        <title>The oyster genome reveals stress adaptation and complexity of shell formation.</title>
        <authorList>
            <person name="Zhang G."/>
            <person name="Fang X."/>
            <person name="Guo X."/>
            <person name="Li L."/>
            <person name="Luo R."/>
            <person name="Xu F."/>
            <person name="Yang P."/>
            <person name="Zhang L."/>
            <person name="Wang X."/>
            <person name="Qi H."/>
            <person name="Xiong Z."/>
            <person name="Que H."/>
            <person name="Xie Y."/>
            <person name="Holland P.W."/>
            <person name="Paps J."/>
            <person name="Zhu Y."/>
            <person name="Wu F."/>
            <person name="Chen Y."/>
            <person name="Wang J."/>
            <person name="Peng C."/>
            <person name="Meng J."/>
            <person name="Yang L."/>
            <person name="Liu J."/>
            <person name="Wen B."/>
            <person name="Zhang N."/>
            <person name="Huang Z."/>
            <person name="Zhu Q."/>
            <person name="Feng Y."/>
            <person name="Mount A."/>
            <person name="Hedgecock D."/>
            <person name="Xu Z."/>
            <person name="Liu Y."/>
            <person name="Domazet-Loso T."/>
            <person name="Du Y."/>
            <person name="Sun X."/>
            <person name="Zhang S."/>
            <person name="Liu B."/>
            <person name="Cheng P."/>
            <person name="Jiang X."/>
            <person name="Li J."/>
            <person name="Fan D."/>
            <person name="Wang W."/>
            <person name="Fu W."/>
            <person name="Wang T."/>
            <person name="Wang B."/>
            <person name="Zhang J."/>
            <person name="Peng Z."/>
            <person name="Li Y."/>
            <person name="Li N."/>
            <person name="Wang J."/>
            <person name="Chen M."/>
            <person name="He Y."/>
            <person name="Tan F."/>
            <person name="Song X."/>
            <person name="Zheng Q."/>
            <person name="Huang R."/>
            <person name="Yang H."/>
            <person name="Du X."/>
            <person name="Chen L."/>
            <person name="Yang M."/>
            <person name="Gaffney P.M."/>
            <person name="Wang S."/>
            <person name="Luo L."/>
            <person name="She Z."/>
            <person name="Ming Y."/>
            <person name="Huang W."/>
            <person name="Zhang S."/>
            <person name="Huang B."/>
            <person name="Zhang Y."/>
            <person name="Qu T."/>
            <person name="Ni P."/>
            <person name="Miao G."/>
            <person name="Wang J."/>
            <person name="Wang Q."/>
            <person name="Steinberg C.E."/>
            <person name="Wang H."/>
            <person name="Li N."/>
            <person name="Qian L."/>
            <person name="Zhang G."/>
            <person name="Li Y."/>
            <person name="Yang H."/>
            <person name="Liu X."/>
            <person name="Wang J."/>
            <person name="Yin Y."/>
            <person name="Wang J."/>
        </authorList>
    </citation>
    <scope>NUCLEOTIDE SEQUENCE [LARGE SCALE GENOMIC DNA]</scope>
    <source>
        <strain evidence="1">05x7-T-G4-1.051#20</strain>
    </source>
</reference>
<sequence>MKEAAIPLAILKLGSSVLICMQLGTGFLSNNVGRQQWSTVSVLPQSRVSTKLHARSIRDGLKYHKSARLLHSFGSM</sequence>